<proteinExistence type="predicted"/>
<dbReference type="AlphaFoldDB" id="A0A6V7UF98"/>
<reference evidence="1 2" key="1">
    <citation type="submission" date="2020-08" db="EMBL/GenBank/DDBJ databases">
        <authorList>
            <person name="Koutsovoulos G."/>
            <person name="Danchin GJ E."/>
        </authorList>
    </citation>
    <scope>NUCLEOTIDE SEQUENCE [LARGE SCALE GENOMIC DNA]</scope>
</reference>
<gene>
    <name evidence="1" type="ORF">MENT_LOCUS11971</name>
</gene>
<dbReference type="Proteomes" id="UP000580250">
    <property type="component" value="Unassembled WGS sequence"/>
</dbReference>
<organism evidence="1 2">
    <name type="scientific">Meloidogyne enterolobii</name>
    <name type="common">Root-knot nematode worm</name>
    <name type="synonym">Meloidogyne mayaguensis</name>
    <dbReference type="NCBI Taxonomy" id="390850"/>
    <lineage>
        <taxon>Eukaryota</taxon>
        <taxon>Metazoa</taxon>
        <taxon>Ecdysozoa</taxon>
        <taxon>Nematoda</taxon>
        <taxon>Chromadorea</taxon>
        <taxon>Rhabditida</taxon>
        <taxon>Tylenchina</taxon>
        <taxon>Tylenchomorpha</taxon>
        <taxon>Tylenchoidea</taxon>
        <taxon>Meloidogynidae</taxon>
        <taxon>Meloidogyninae</taxon>
        <taxon>Meloidogyne</taxon>
    </lineage>
</organism>
<sequence length="58" mass="7162">MYSISGLRRNYELRLRITAFFQLRITITKKFFKLRITNYDYENIGKITNYENKFAIKF</sequence>
<dbReference type="EMBL" id="CAJEWN010000059">
    <property type="protein sequence ID" value="CAD2155690.1"/>
    <property type="molecule type" value="Genomic_DNA"/>
</dbReference>
<evidence type="ECO:0000313" key="1">
    <source>
        <dbReference type="EMBL" id="CAD2155690.1"/>
    </source>
</evidence>
<accession>A0A6V7UF98</accession>
<evidence type="ECO:0000313" key="2">
    <source>
        <dbReference type="Proteomes" id="UP000580250"/>
    </source>
</evidence>
<name>A0A6V7UF98_MELEN</name>
<protein>
    <submittedName>
        <fullName evidence="1">Uncharacterized protein</fullName>
    </submittedName>
</protein>
<comment type="caution">
    <text evidence="1">The sequence shown here is derived from an EMBL/GenBank/DDBJ whole genome shotgun (WGS) entry which is preliminary data.</text>
</comment>